<keyword evidence="1" id="KW-0812">Transmembrane</keyword>
<gene>
    <name evidence="2" type="ORF">GCM10010319_23450</name>
</gene>
<feature type="transmembrane region" description="Helical" evidence="1">
    <location>
        <begin position="29"/>
        <end position="51"/>
    </location>
</feature>
<proteinExistence type="predicted"/>
<comment type="caution">
    <text evidence="2">The sequence shown here is derived from an EMBL/GenBank/DDBJ whole genome shotgun (WGS) entry which is preliminary data.</text>
</comment>
<accession>A0ABN0WTH5</accession>
<organism evidence="2 3">
    <name type="scientific">Streptomyces blastmyceticus</name>
    <dbReference type="NCBI Taxonomy" id="68180"/>
    <lineage>
        <taxon>Bacteria</taxon>
        <taxon>Bacillati</taxon>
        <taxon>Actinomycetota</taxon>
        <taxon>Actinomycetes</taxon>
        <taxon>Kitasatosporales</taxon>
        <taxon>Streptomycetaceae</taxon>
        <taxon>Streptomyces</taxon>
    </lineage>
</organism>
<feature type="transmembrane region" description="Helical" evidence="1">
    <location>
        <begin position="139"/>
        <end position="163"/>
    </location>
</feature>
<feature type="transmembrane region" description="Helical" evidence="1">
    <location>
        <begin position="63"/>
        <end position="87"/>
    </location>
</feature>
<evidence type="ECO:0000256" key="1">
    <source>
        <dbReference type="SAM" id="Phobius"/>
    </source>
</evidence>
<keyword evidence="1" id="KW-1133">Transmembrane helix</keyword>
<feature type="transmembrane region" description="Helical" evidence="1">
    <location>
        <begin position="205"/>
        <end position="226"/>
    </location>
</feature>
<dbReference type="Proteomes" id="UP001500063">
    <property type="component" value="Unassembled WGS sequence"/>
</dbReference>
<reference evidence="2 3" key="1">
    <citation type="journal article" date="2019" name="Int. J. Syst. Evol. Microbiol.">
        <title>The Global Catalogue of Microorganisms (GCM) 10K type strain sequencing project: providing services to taxonomists for standard genome sequencing and annotation.</title>
        <authorList>
            <consortium name="The Broad Institute Genomics Platform"/>
            <consortium name="The Broad Institute Genome Sequencing Center for Infectious Disease"/>
            <person name="Wu L."/>
            <person name="Ma J."/>
        </authorList>
    </citation>
    <scope>NUCLEOTIDE SEQUENCE [LARGE SCALE GENOMIC DNA]</scope>
    <source>
        <strain evidence="2 3">JCM 4565</strain>
    </source>
</reference>
<feature type="transmembrane region" description="Helical" evidence="1">
    <location>
        <begin position="107"/>
        <end position="127"/>
    </location>
</feature>
<feature type="transmembrane region" description="Helical" evidence="1">
    <location>
        <begin position="238"/>
        <end position="258"/>
    </location>
</feature>
<name>A0ABN0WTH5_9ACTN</name>
<keyword evidence="3" id="KW-1185">Reference proteome</keyword>
<evidence type="ECO:0000313" key="3">
    <source>
        <dbReference type="Proteomes" id="UP001500063"/>
    </source>
</evidence>
<evidence type="ECO:0000313" key="2">
    <source>
        <dbReference type="EMBL" id="GAA0346329.1"/>
    </source>
</evidence>
<dbReference type="EMBL" id="BAAABW010000013">
    <property type="protein sequence ID" value="GAA0346329.1"/>
    <property type="molecule type" value="Genomic_DNA"/>
</dbReference>
<feature type="transmembrane region" description="Helical" evidence="1">
    <location>
        <begin position="175"/>
        <end position="193"/>
    </location>
</feature>
<keyword evidence="1" id="KW-0472">Membrane</keyword>
<sequence length="273" mass="29928">MRVRACPDPSRKGIRITVNNPPQGFASSAAILVITVIFVVWWLTLIVWCSVRARRRGKLRHAIVVVLLVTLAAAAETPYDALINWQWFNSREGPVLYTAFQRGMPLWGALTYGAWIGTMAVIGLWAKENGWSKRALWKVFAALVVFDFAGESLMMHFGVAVYYGHQSPRLLEVPVVWPFVFTGSFLLIGMVFHHLIPKLSGARSVAVIPMGIGVVFAAGCFLGWPSMVALGMNLASPWTDVMAAITVATVLYWFGVVANTPSAAPARPVPDSE</sequence>
<protein>
    <submittedName>
        <fullName evidence="2">Uncharacterized protein</fullName>
    </submittedName>
</protein>